<gene>
    <name evidence="1" type="ORF">LLUT_LOCUS30960</name>
</gene>
<protein>
    <submittedName>
        <fullName evidence="1">Uncharacterized protein</fullName>
    </submittedName>
</protein>
<name>A0AAV1Y7K2_LUPLU</name>
<reference evidence="1 2" key="1">
    <citation type="submission" date="2024-03" db="EMBL/GenBank/DDBJ databases">
        <authorList>
            <person name="Martinez-Hernandez J."/>
        </authorList>
    </citation>
    <scope>NUCLEOTIDE SEQUENCE [LARGE SCALE GENOMIC DNA]</scope>
</reference>
<evidence type="ECO:0000313" key="1">
    <source>
        <dbReference type="EMBL" id="CAL0329900.1"/>
    </source>
</evidence>
<accession>A0AAV1Y7K2</accession>
<comment type="caution">
    <text evidence="1">The sequence shown here is derived from an EMBL/GenBank/DDBJ whole genome shotgun (WGS) entry which is preliminary data.</text>
</comment>
<dbReference type="PANTHER" id="PTHR47867">
    <property type="entry name" value="ADENINE NUCLEOTIDE ALPHA HYDROLASES-LIKE SUPERFAMILY PROTEIN"/>
    <property type="match status" value="1"/>
</dbReference>
<sequence>MANDVYRYKRSGGGGSMKGAKMIDTAEYLIQNSPCTCVGVQRKGQSGGYVLNTKTQRNFWLLA</sequence>
<dbReference type="PANTHER" id="PTHR47867:SF1">
    <property type="entry name" value="ADENINE NUCLEOTIDE ALPHA HYDROLASES-LIKE SUPERFAMILY PROTEIN"/>
    <property type="match status" value="1"/>
</dbReference>
<dbReference type="Proteomes" id="UP001497480">
    <property type="component" value="Unassembled WGS sequence"/>
</dbReference>
<evidence type="ECO:0000313" key="2">
    <source>
        <dbReference type="Proteomes" id="UP001497480"/>
    </source>
</evidence>
<dbReference type="AlphaFoldDB" id="A0AAV1Y7K2"/>
<organism evidence="1 2">
    <name type="scientific">Lupinus luteus</name>
    <name type="common">European yellow lupine</name>
    <dbReference type="NCBI Taxonomy" id="3873"/>
    <lineage>
        <taxon>Eukaryota</taxon>
        <taxon>Viridiplantae</taxon>
        <taxon>Streptophyta</taxon>
        <taxon>Embryophyta</taxon>
        <taxon>Tracheophyta</taxon>
        <taxon>Spermatophyta</taxon>
        <taxon>Magnoliopsida</taxon>
        <taxon>eudicotyledons</taxon>
        <taxon>Gunneridae</taxon>
        <taxon>Pentapetalae</taxon>
        <taxon>rosids</taxon>
        <taxon>fabids</taxon>
        <taxon>Fabales</taxon>
        <taxon>Fabaceae</taxon>
        <taxon>Papilionoideae</taxon>
        <taxon>50 kb inversion clade</taxon>
        <taxon>genistoids sensu lato</taxon>
        <taxon>core genistoids</taxon>
        <taxon>Genisteae</taxon>
        <taxon>Lupinus</taxon>
    </lineage>
</organism>
<dbReference type="EMBL" id="CAXHTB010000022">
    <property type="protein sequence ID" value="CAL0329900.1"/>
    <property type="molecule type" value="Genomic_DNA"/>
</dbReference>
<keyword evidence="2" id="KW-1185">Reference proteome</keyword>
<proteinExistence type="predicted"/>